<dbReference type="OrthoDB" id="3350619at2759"/>
<proteinExistence type="predicted"/>
<evidence type="ECO:0008006" key="3">
    <source>
        <dbReference type="Google" id="ProtNLM"/>
    </source>
</evidence>
<name>A0A5C3QDS1_9AGAR</name>
<evidence type="ECO:0000313" key="1">
    <source>
        <dbReference type="EMBL" id="TFK96613.1"/>
    </source>
</evidence>
<dbReference type="EMBL" id="ML178857">
    <property type="protein sequence ID" value="TFK96613.1"/>
    <property type="molecule type" value="Genomic_DNA"/>
</dbReference>
<protein>
    <recommendedName>
        <fullName evidence="3">Ubiquitin 3 binding protein But2 C-terminal domain-containing protein</fullName>
    </recommendedName>
</protein>
<accession>A0A5C3QDS1</accession>
<dbReference type="AlphaFoldDB" id="A0A5C3QDS1"/>
<gene>
    <name evidence="1" type="ORF">BDV98DRAFT_555040</name>
</gene>
<organism evidence="1 2">
    <name type="scientific">Pterulicium gracile</name>
    <dbReference type="NCBI Taxonomy" id="1884261"/>
    <lineage>
        <taxon>Eukaryota</taxon>
        <taxon>Fungi</taxon>
        <taxon>Dikarya</taxon>
        <taxon>Basidiomycota</taxon>
        <taxon>Agaricomycotina</taxon>
        <taxon>Agaricomycetes</taxon>
        <taxon>Agaricomycetidae</taxon>
        <taxon>Agaricales</taxon>
        <taxon>Pleurotineae</taxon>
        <taxon>Pterulaceae</taxon>
        <taxon>Pterulicium</taxon>
    </lineage>
</organism>
<sequence>MNLERVYQKGSSPAHPKFPSFYTFPHVVMQIDAADPKRAFLPEKHRSYSSEQGFIYSDDRFFEASAKRSTIVQFRNQDFGMENCTLQPTIPLDSSTTDFDPAAQFLLSSTIDIWMLDNSREISRHDLWDRAPPRKHLFTQITIDGKGCKECHLRYPCPSASFSTFEFACSSESVDCLVNFWQRKRTSPNGESNHSGY</sequence>
<keyword evidence="2" id="KW-1185">Reference proteome</keyword>
<reference evidence="1 2" key="1">
    <citation type="journal article" date="2019" name="Nat. Ecol. Evol.">
        <title>Megaphylogeny resolves global patterns of mushroom evolution.</title>
        <authorList>
            <person name="Varga T."/>
            <person name="Krizsan K."/>
            <person name="Foldi C."/>
            <person name="Dima B."/>
            <person name="Sanchez-Garcia M."/>
            <person name="Sanchez-Ramirez S."/>
            <person name="Szollosi G.J."/>
            <person name="Szarkandi J.G."/>
            <person name="Papp V."/>
            <person name="Albert L."/>
            <person name="Andreopoulos W."/>
            <person name="Angelini C."/>
            <person name="Antonin V."/>
            <person name="Barry K.W."/>
            <person name="Bougher N.L."/>
            <person name="Buchanan P."/>
            <person name="Buyck B."/>
            <person name="Bense V."/>
            <person name="Catcheside P."/>
            <person name="Chovatia M."/>
            <person name="Cooper J."/>
            <person name="Damon W."/>
            <person name="Desjardin D."/>
            <person name="Finy P."/>
            <person name="Geml J."/>
            <person name="Haridas S."/>
            <person name="Hughes K."/>
            <person name="Justo A."/>
            <person name="Karasinski D."/>
            <person name="Kautmanova I."/>
            <person name="Kiss B."/>
            <person name="Kocsube S."/>
            <person name="Kotiranta H."/>
            <person name="LaButti K.M."/>
            <person name="Lechner B.E."/>
            <person name="Liimatainen K."/>
            <person name="Lipzen A."/>
            <person name="Lukacs Z."/>
            <person name="Mihaltcheva S."/>
            <person name="Morgado L.N."/>
            <person name="Niskanen T."/>
            <person name="Noordeloos M.E."/>
            <person name="Ohm R.A."/>
            <person name="Ortiz-Santana B."/>
            <person name="Ovrebo C."/>
            <person name="Racz N."/>
            <person name="Riley R."/>
            <person name="Savchenko A."/>
            <person name="Shiryaev A."/>
            <person name="Soop K."/>
            <person name="Spirin V."/>
            <person name="Szebenyi C."/>
            <person name="Tomsovsky M."/>
            <person name="Tulloss R.E."/>
            <person name="Uehling J."/>
            <person name="Grigoriev I.V."/>
            <person name="Vagvolgyi C."/>
            <person name="Papp T."/>
            <person name="Martin F.M."/>
            <person name="Miettinen O."/>
            <person name="Hibbett D.S."/>
            <person name="Nagy L.G."/>
        </authorList>
    </citation>
    <scope>NUCLEOTIDE SEQUENCE [LARGE SCALE GENOMIC DNA]</scope>
    <source>
        <strain evidence="1 2">CBS 309.79</strain>
    </source>
</reference>
<dbReference type="Proteomes" id="UP000305067">
    <property type="component" value="Unassembled WGS sequence"/>
</dbReference>
<evidence type="ECO:0000313" key="2">
    <source>
        <dbReference type="Proteomes" id="UP000305067"/>
    </source>
</evidence>